<comment type="caution">
    <text evidence="8">The sequence shown here is derived from an EMBL/GenBank/DDBJ whole genome shotgun (WGS) entry which is preliminary data.</text>
</comment>
<evidence type="ECO:0000256" key="4">
    <source>
        <dbReference type="ARBA" id="ARBA00023163"/>
    </source>
</evidence>
<dbReference type="GO" id="GO:0005634">
    <property type="term" value="C:nucleus"/>
    <property type="evidence" value="ECO:0007669"/>
    <property type="project" value="UniProtKB-SubCell"/>
</dbReference>
<evidence type="ECO:0000313" key="8">
    <source>
        <dbReference type="EMBL" id="ORY63830.1"/>
    </source>
</evidence>
<dbReference type="SMART" id="SM00066">
    <property type="entry name" value="GAL4"/>
    <property type="match status" value="1"/>
</dbReference>
<dbReference type="OrthoDB" id="3163292at2759"/>
<proteinExistence type="predicted"/>
<dbReference type="Proteomes" id="UP000193467">
    <property type="component" value="Unassembled WGS sequence"/>
</dbReference>
<evidence type="ECO:0000259" key="7">
    <source>
        <dbReference type="PROSITE" id="PS50048"/>
    </source>
</evidence>
<dbReference type="GO" id="GO:0000976">
    <property type="term" value="F:transcription cis-regulatory region binding"/>
    <property type="evidence" value="ECO:0007669"/>
    <property type="project" value="TreeGrafter"/>
</dbReference>
<feature type="region of interest" description="Disordered" evidence="6">
    <location>
        <begin position="156"/>
        <end position="183"/>
    </location>
</feature>
<evidence type="ECO:0000313" key="9">
    <source>
        <dbReference type="Proteomes" id="UP000193467"/>
    </source>
</evidence>
<dbReference type="InterPro" id="IPR001138">
    <property type="entry name" value="Zn2Cys6_DnaBD"/>
</dbReference>
<keyword evidence="3" id="KW-0238">DNA-binding</keyword>
<accession>A0A1Y2DX13</accession>
<keyword evidence="5" id="KW-0539">Nucleus</keyword>
<keyword evidence="2" id="KW-0805">Transcription regulation</keyword>
<keyword evidence="9" id="KW-1185">Reference proteome</keyword>
<comment type="subcellular location">
    <subcellularLocation>
        <location evidence="1">Nucleus</location>
    </subcellularLocation>
</comment>
<dbReference type="GO" id="GO:0000981">
    <property type="term" value="F:DNA-binding transcription factor activity, RNA polymerase II-specific"/>
    <property type="evidence" value="ECO:0007669"/>
    <property type="project" value="InterPro"/>
</dbReference>
<dbReference type="CDD" id="cd00067">
    <property type="entry name" value="GAL4"/>
    <property type="match status" value="1"/>
</dbReference>
<dbReference type="InterPro" id="IPR051089">
    <property type="entry name" value="prtT"/>
</dbReference>
<feature type="domain" description="Zn(2)-C6 fungal-type" evidence="7">
    <location>
        <begin position="17"/>
        <end position="49"/>
    </location>
</feature>
<dbReference type="InterPro" id="IPR036864">
    <property type="entry name" value="Zn2-C6_fun-type_DNA-bd_sf"/>
</dbReference>
<dbReference type="GO" id="GO:0008270">
    <property type="term" value="F:zinc ion binding"/>
    <property type="evidence" value="ECO:0007669"/>
    <property type="project" value="InterPro"/>
</dbReference>
<dbReference type="AlphaFoldDB" id="A0A1Y2DX13"/>
<name>A0A1Y2DX13_9BASI</name>
<dbReference type="SUPFAM" id="SSF57701">
    <property type="entry name" value="Zn2/Cys6 DNA-binding domain"/>
    <property type="match status" value="1"/>
</dbReference>
<dbReference type="PROSITE" id="PS50048">
    <property type="entry name" value="ZN2_CY6_FUNGAL_2"/>
    <property type="match status" value="1"/>
</dbReference>
<protein>
    <recommendedName>
        <fullName evidence="7">Zn(2)-C6 fungal-type domain-containing protein</fullName>
    </recommendedName>
</protein>
<keyword evidence="4" id="KW-0804">Transcription</keyword>
<feature type="region of interest" description="Disordered" evidence="6">
    <location>
        <begin position="51"/>
        <end position="102"/>
    </location>
</feature>
<dbReference type="PANTHER" id="PTHR31845:SF19">
    <property type="entry name" value="TRANSCRIPTION FACTOR DOMAIN-CONTAINING PROTEIN"/>
    <property type="match status" value="1"/>
</dbReference>
<evidence type="ECO:0000256" key="5">
    <source>
        <dbReference type="ARBA" id="ARBA00023242"/>
    </source>
</evidence>
<evidence type="ECO:0000256" key="1">
    <source>
        <dbReference type="ARBA" id="ARBA00004123"/>
    </source>
</evidence>
<dbReference type="PROSITE" id="PS00463">
    <property type="entry name" value="ZN2_CY6_FUNGAL_1"/>
    <property type="match status" value="1"/>
</dbReference>
<dbReference type="PANTHER" id="PTHR31845">
    <property type="entry name" value="FINGER DOMAIN PROTEIN, PUTATIVE-RELATED"/>
    <property type="match status" value="1"/>
</dbReference>
<feature type="compositionally biased region" description="Low complexity" evidence="6">
    <location>
        <begin position="69"/>
        <end position="95"/>
    </location>
</feature>
<feature type="compositionally biased region" description="Pro residues" evidence="6">
    <location>
        <begin position="159"/>
        <end position="176"/>
    </location>
</feature>
<evidence type="ECO:0000256" key="3">
    <source>
        <dbReference type="ARBA" id="ARBA00023125"/>
    </source>
</evidence>
<dbReference type="STRING" id="106004.A0A1Y2DX13"/>
<dbReference type="Gene3D" id="4.10.240.10">
    <property type="entry name" value="Zn(2)-C6 fungal-type DNA-binding domain"/>
    <property type="match status" value="1"/>
</dbReference>
<evidence type="ECO:0000256" key="6">
    <source>
        <dbReference type="SAM" id="MobiDB-lite"/>
    </source>
</evidence>
<dbReference type="CDD" id="cd12148">
    <property type="entry name" value="fungal_TF_MHR"/>
    <property type="match status" value="1"/>
</dbReference>
<dbReference type="InParanoid" id="A0A1Y2DX13"/>
<dbReference type="EMBL" id="MCGR01000067">
    <property type="protein sequence ID" value="ORY63830.1"/>
    <property type="molecule type" value="Genomic_DNA"/>
</dbReference>
<reference evidence="8 9" key="1">
    <citation type="submission" date="2016-07" db="EMBL/GenBank/DDBJ databases">
        <title>Pervasive Adenine N6-methylation of Active Genes in Fungi.</title>
        <authorList>
            <consortium name="DOE Joint Genome Institute"/>
            <person name="Mondo S.J."/>
            <person name="Dannebaum R.O."/>
            <person name="Kuo R.C."/>
            <person name="Labutti K."/>
            <person name="Haridas S."/>
            <person name="Kuo A."/>
            <person name="Salamov A."/>
            <person name="Ahrendt S.R."/>
            <person name="Lipzen A."/>
            <person name="Sullivan W."/>
            <person name="Andreopoulos W.B."/>
            <person name="Clum A."/>
            <person name="Lindquist E."/>
            <person name="Daum C."/>
            <person name="Ramamoorthy G.K."/>
            <person name="Gryganskyi A."/>
            <person name="Culley D."/>
            <person name="Magnuson J.K."/>
            <person name="James T.Y."/>
            <person name="O'Malley M.A."/>
            <person name="Stajich J.E."/>
            <person name="Spatafora J.W."/>
            <person name="Visel A."/>
            <person name="Grigoriev I.V."/>
        </authorList>
    </citation>
    <scope>NUCLEOTIDE SEQUENCE [LARGE SCALE GENOMIC DNA]</scope>
    <source>
        <strain evidence="8 9">62-1032</strain>
    </source>
</reference>
<gene>
    <name evidence="8" type="ORF">BCR35DRAFT_308800</name>
</gene>
<organism evidence="8 9">
    <name type="scientific">Leucosporidium creatinivorum</name>
    <dbReference type="NCBI Taxonomy" id="106004"/>
    <lineage>
        <taxon>Eukaryota</taxon>
        <taxon>Fungi</taxon>
        <taxon>Dikarya</taxon>
        <taxon>Basidiomycota</taxon>
        <taxon>Pucciniomycotina</taxon>
        <taxon>Microbotryomycetes</taxon>
        <taxon>Leucosporidiales</taxon>
        <taxon>Leucosporidium</taxon>
    </lineage>
</organism>
<sequence length="705" mass="77382">MSSQSPDKEHKEPQNEACRACRAVKRKCLHGEAKGICTRCARLSIPCEYGQLKRGRKAGEPQVRRKRTTASASAEPTAAPSESTSPSSPDTSLPAMNPPPAHDWLYHDLNAQNAGHNAHTMSFEQPHHFPPIASTSRLDPIPAPLHSHDSFAQSGAANPFPPSIASPPVVTPPAPSPATGGFSLRKLLGTREEPRHSLADAFAVEDAGVRTPDRAEKVFEDIVTAEVCPEEVVDELYEFYYEHLNPMTSILDPQLHTKDWVRAHSPFLFSAIITVATKVAHPLHYVPALRYCKKLLGGAFEEGHNSVEFVQALAILIFWGEATDESGARKMAYAIRSAMDLGMHLRQKRPLPTDEHDARLVLSGERTWMYLTIADHRFSNQRSLPCQIPIQYRYDPISWILEHAHFPCPSEAGLAPLVALSRLLDLYNALINSENGELPNRTLLAHLADASSTWAKHWSVEENSKTTAIRLLPPQSSLVRFYGKIFRFQLDELHLLLAISAPAPETSSSFDPMNSPVLMFGRCVRSALEALACYREEVKVLRYCFDSIFIGAASCGIWLVQNISGMAAADRQLVMDALAQTEHASVEASKGPQSMSAYMARLTAHLLKKAVHLTTETSNNSALAPAFVSASPASAFESQWNGMGNMGGLAGSGVMFNQLQPDMQGTPFFGNMLRPSAHSLGSDLVYPVQDDLLWQSLFPLYAPAS</sequence>
<evidence type="ECO:0000256" key="2">
    <source>
        <dbReference type="ARBA" id="ARBA00023015"/>
    </source>
</evidence>